<keyword evidence="2" id="KW-1185">Reference proteome</keyword>
<gene>
    <name evidence="1" type="ORF">N7468_007235</name>
</gene>
<organism evidence="1 2">
    <name type="scientific">Penicillium chermesinum</name>
    <dbReference type="NCBI Taxonomy" id="63820"/>
    <lineage>
        <taxon>Eukaryota</taxon>
        <taxon>Fungi</taxon>
        <taxon>Dikarya</taxon>
        <taxon>Ascomycota</taxon>
        <taxon>Pezizomycotina</taxon>
        <taxon>Eurotiomycetes</taxon>
        <taxon>Eurotiomycetidae</taxon>
        <taxon>Eurotiales</taxon>
        <taxon>Aspergillaceae</taxon>
        <taxon>Penicillium</taxon>
    </lineage>
</organism>
<dbReference type="Proteomes" id="UP001150941">
    <property type="component" value="Unassembled WGS sequence"/>
</dbReference>
<proteinExistence type="predicted"/>
<accession>A0A9W9TLZ4</accession>
<name>A0A9W9TLZ4_9EURO</name>
<protein>
    <submittedName>
        <fullName evidence="1">Uncharacterized protein</fullName>
    </submittedName>
</protein>
<dbReference type="GeneID" id="83203834"/>
<dbReference type="AlphaFoldDB" id="A0A9W9TLZ4"/>
<comment type="caution">
    <text evidence="1">The sequence shown here is derived from an EMBL/GenBank/DDBJ whole genome shotgun (WGS) entry which is preliminary data.</text>
</comment>
<dbReference type="EMBL" id="JAPQKS010000005">
    <property type="protein sequence ID" value="KAJ5226010.1"/>
    <property type="molecule type" value="Genomic_DNA"/>
</dbReference>
<dbReference type="RefSeq" id="XP_058329421.1">
    <property type="nucleotide sequence ID" value="XM_058476531.1"/>
</dbReference>
<sequence length="115" mass="12805">MDFPWQNIRMSECSSSVLSRLARPAPLHLEPLDGTDHRDLGHPHPVRGAIRSLSQGQYNSPKVYRGAGKTGPGMCGQSRTWYHRLLSLRTYPIAIERAKRVLTEVPMDVPLGSAT</sequence>
<evidence type="ECO:0000313" key="2">
    <source>
        <dbReference type="Proteomes" id="UP001150941"/>
    </source>
</evidence>
<reference evidence="1" key="2">
    <citation type="journal article" date="2023" name="IMA Fungus">
        <title>Comparative genomic study of the Penicillium genus elucidates a diverse pangenome and 15 lateral gene transfer events.</title>
        <authorList>
            <person name="Petersen C."/>
            <person name="Sorensen T."/>
            <person name="Nielsen M.R."/>
            <person name="Sondergaard T.E."/>
            <person name="Sorensen J.L."/>
            <person name="Fitzpatrick D.A."/>
            <person name="Frisvad J.C."/>
            <person name="Nielsen K.L."/>
        </authorList>
    </citation>
    <scope>NUCLEOTIDE SEQUENCE</scope>
    <source>
        <strain evidence="1">IBT 19713</strain>
    </source>
</reference>
<reference evidence="1" key="1">
    <citation type="submission" date="2022-11" db="EMBL/GenBank/DDBJ databases">
        <authorList>
            <person name="Petersen C."/>
        </authorList>
    </citation>
    <scope>NUCLEOTIDE SEQUENCE</scope>
    <source>
        <strain evidence="1">IBT 19713</strain>
    </source>
</reference>
<evidence type="ECO:0000313" key="1">
    <source>
        <dbReference type="EMBL" id="KAJ5226010.1"/>
    </source>
</evidence>